<dbReference type="SUPFAM" id="SSF51569">
    <property type="entry name" value="Aldolase"/>
    <property type="match status" value="1"/>
</dbReference>
<dbReference type="Pfam" id="PF00701">
    <property type="entry name" value="DHDPS"/>
    <property type="match status" value="1"/>
</dbReference>
<accession>A0ABT1X5B3</accession>
<dbReference type="Proteomes" id="UP001524642">
    <property type="component" value="Unassembled WGS sequence"/>
</dbReference>
<keyword evidence="1 2" id="KW-0456">Lyase</keyword>
<dbReference type="InterPro" id="IPR002220">
    <property type="entry name" value="DapA-like"/>
</dbReference>
<dbReference type="InterPro" id="IPR013785">
    <property type="entry name" value="Aldolase_TIM"/>
</dbReference>
<dbReference type="CDD" id="cd00408">
    <property type="entry name" value="DHDPS-like"/>
    <property type="match status" value="1"/>
</dbReference>
<dbReference type="PIRSF" id="PIRSF001365">
    <property type="entry name" value="DHDPS"/>
    <property type="match status" value="1"/>
</dbReference>
<gene>
    <name evidence="3" type="ORF">NRP21_11015</name>
</gene>
<evidence type="ECO:0000256" key="1">
    <source>
        <dbReference type="ARBA" id="ARBA00023239"/>
    </source>
</evidence>
<comment type="caution">
    <text evidence="3">The sequence shown here is derived from an EMBL/GenBank/DDBJ whole genome shotgun (WGS) entry which is preliminary data.</text>
</comment>
<comment type="similarity">
    <text evidence="2">Belongs to the DapA family.</text>
</comment>
<organism evidence="3 4">
    <name type="scientific">Roseomonas populi</name>
    <dbReference type="NCBI Taxonomy" id="3121582"/>
    <lineage>
        <taxon>Bacteria</taxon>
        <taxon>Pseudomonadati</taxon>
        <taxon>Pseudomonadota</taxon>
        <taxon>Alphaproteobacteria</taxon>
        <taxon>Acetobacterales</taxon>
        <taxon>Roseomonadaceae</taxon>
        <taxon>Roseomonas</taxon>
    </lineage>
</organism>
<evidence type="ECO:0000256" key="2">
    <source>
        <dbReference type="PIRNR" id="PIRNR001365"/>
    </source>
</evidence>
<proteinExistence type="inferred from homology"/>
<dbReference type="EMBL" id="JANJOU010000008">
    <property type="protein sequence ID" value="MCR0982578.1"/>
    <property type="molecule type" value="Genomic_DNA"/>
</dbReference>
<evidence type="ECO:0000313" key="4">
    <source>
        <dbReference type="Proteomes" id="UP001524642"/>
    </source>
</evidence>
<dbReference type="RefSeq" id="WP_257716250.1">
    <property type="nucleotide sequence ID" value="NZ_JANJOU010000008.1"/>
</dbReference>
<name>A0ABT1X5B3_9PROT</name>
<dbReference type="PANTHER" id="PTHR12128">
    <property type="entry name" value="DIHYDRODIPICOLINATE SYNTHASE"/>
    <property type="match status" value="1"/>
</dbReference>
<protein>
    <submittedName>
        <fullName evidence="3">Dihydrodipicolinate synthase family protein</fullName>
    </submittedName>
</protein>
<dbReference type="Gene3D" id="3.20.20.70">
    <property type="entry name" value="Aldolase class I"/>
    <property type="match status" value="1"/>
</dbReference>
<dbReference type="PANTHER" id="PTHR12128:SF72">
    <property type="entry name" value="DIHYDRODIPICOLINATE SYNTHASE"/>
    <property type="match status" value="1"/>
</dbReference>
<evidence type="ECO:0000313" key="3">
    <source>
        <dbReference type="EMBL" id="MCR0982578.1"/>
    </source>
</evidence>
<reference evidence="3 4" key="1">
    <citation type="submission" date="2022-06" db="EMBL/GenBank/DDBJ databases">
        <title>Roseomonas CN29.</title>
        <authorList>
            <person name="Cheng Y."/>
            <person name="He X."/>
        </authorList>
    </citation>
    <scope>NUCLEOTIDE SEQUENCE [LARGE SCALE GENOMIC DNA]</scope>
    <source>
        <strain evidence="3 4">CN29</strain>
    </source>
</reference>
<keyword evidence="4" id="KW-1185">Reference proteome</keyword>
<sequence length="315" mass="33296">MDLTGIGGIWPASLTPFDRDGAIDEAALRAHLRHLAATPGVRALVVNGHAGETSSLDRAERKRVVQVAREVAGEATGVVAGIVAEDPRAACDLARDAKEAGADAILLFPPLLFAGGAEARPEMVLRFFQAVAEAAALPIVLFQLSRPSGLGYTPDLLARLLREVPSIIAVKEGSDLVASYEDNLEVLKACGRKVSMLTSNNSWLLASLSLGGDGILSGIGSVASSILAEMHEAAARGDFAAARRANDRLRPLVRVFYRRPALDMHNRMKTALNLMGLMPNPAPRAPLLPIEAGEREEIRRALIAAGLLPAAEMAA</sequence>
<dbReference type="SMART" id="SM01130">
    <property type="entry name" value="DHDPS"/>
    <property type="match status" value="1"/>
</dbReference>